<dbReference type="InterPro" id="IPR001525">
    <property type="entry name" value="C5_MeTfrase"/>
</dbReference>
<evidence type="ECO:0000256" key="1">
    <source>
        <dbReference type="ARBA" id="ARBA00022603"/>
    </source>
</evidence>
<protein>
    <recommendedName>
        <fullName evidence="8">Cytosine-specific methyltransferase</fullName>
        <ecNumber evidence="8">2.1.1.37</ecNumber>
    </recommendedName>
</protein>
<evidence type="ECO:0000256" key="8">
    <source>
        <dbReference type="RuleBase" id="RU000417"/>
    </source>
</evidence>
<comment type="similarity">
    <text evidence="6 7">Belongs to the class I-like SAM-binding methyltransferase superfamily. C5-methyltransferase family.</text>
</comment>
<evidence type="ECO:0000313" key="10">
    <source>
        <dbReference type="Proteomes" id="UP000219621"/>
    </source>
</evidence>
<gene>
    <name evidence="9" type="ORF">SAMN05421508_105389</name>
</gene>
<evidence type="ECO:0000256" key="2">
    <source>
        <dbReference type="ARBA" id="ARBA00022679"/>
    </source>
</evidence>
<evidence type="ECO:0000313" key="9">
    <source>
        <dbReference type="EMBL" id="SOD96530.1"/>
    </source>
</evidence>
<comment type="catalytic activity">
    <reaction evidence="5 8">
        <text>a 2'-deoxycytidine in DNA + S-adenosyl-L-methionine = a 5-methyl-2'-deoxycytidine in DNA + S-adenosyl-L-homocysteine + H(+)</text>
        <dbReference type="Rhea" id="RHEA:13681"/>
        <dbReference type="Rhea" id="RHEA-COMP:11369"/>
        <dbReference type="Rhea" id="RHEA-COMP:11370"/>
        <dbReference type="ChEBI" id="CHEBI:15378"/>
        <dbReference type="ChEBI" id="CHEBI:57856"/>
        <dbReference type="ChEBI" id="CHEBI:59789"/>
        <dbReference type="ChEBI" id="CHEBI:85452"/>
        <dbReference type="ChEBI" id="CHEBI:85454"/>
        <dbReference type="EC" id="2.1.1.37"/>
    </reaction>
</comment>
<dbReference type="OrthoDB" id="9813719at2"/>
<keyword evidence="4" id="KW-0680">Restriction system</keyword>
<evidence type="ECO:0000256" key="4">
    <source>
        <dbReference type="ARBA" id="ARBA00022747"/>
    </source>
</evidence>
<dbReference type="Proteomes" id="UP000219621">
    <property type="component" value="Unassembled WGS sequence"/>
</dbReference>
<dbReference type="SUPFAM" id="SSF53335">
    <property type="entry name" value="S-adenosyl-L-methionine-dependent methyltransferases"/>
    <property type="match status" value="1"/>
</dbReference>
<evidence type="ECO:0000256" key="6">
    <source>
        <dbReference type="PROSITE-ProRule" id="PRU01016"/>
    </source>
</evidence>
<dbReference type="EC" id="2.1.1.37" evidence="8"/>
<keyword evidence="2 6" id="KW-0808">Transferase</keyword>
<dbReference type="PROSITE" id="PS00094">
    <property type="entry name" value="C5_MTASE_1"/>
    <property type="match status" value="1"/>
</dbReference>
<dbReference type="RefSeq" id="WP_097279750.1">
    <property type="nucleotide sequence ID" value="NZ_OCNJ01000005.1"/>
</dbReference>
<dbReference type="NCBIfam" id="TIGR00675">
    <property type="entry name" value="dcm"/>
    <property type="match status" value="1"/>
</dbReference>
<evidence type="ECO:0000256" key="3">
    <source>
        <dbReference type="ARBA" id="ARBA00022691"/>
    </source>
</evidence>
<dbReference type="PANTHER" id="PTHR10629:SF50">
    <property type="entry name" value="DNA (CYTOSINE-5)-METHYLTRANSFERASE CMT3"/>
    <property type="match status" value="1"/>
</dbReference>
<sequence>MRVAGLFAGIGGLERGLARAGHDAALLCEIEPAARAVLEARYPDVPCPEDVRTIAALPVDVDLVAAGFPCQDLSQAGRTAGIGGLRSGLVGEVFRLLEKRRAPWVVLENVPFMMQLAGGKALDHVVSALEALGYRWAYRVVNTLAFGLPQRRKRVFIVASTVADPADVLLVDDADFREPPTRLGEQAHGFYWTEGVRGLGWAADAVPTLKNGSTVGIPSPPAILLPDGRLIQPDIRDAERMQGFPADWTVAAERVARASRRWSLVGNAVSVPVAEWLGRRLATPGSYGGDRDREMPGKGWPAAARFDGRRRIAVEIGEAPVVLERPPLHEFLQYPGKPLSERATAGFYHRARKGSLRFPEGFLDAVAAHLDRVRGGAAVPVAAE</sequence>
<keyword evidence="3 6" id="KW-0949">S-adenosyl-L-methionine</keyword>
<dbReference type="Gene3D" id="3.40.50.150">
    <property type="entry name" value="Vaccinia Virus protein VP39"/>
    <property type="match status" value="1"/>
</dbReference>
<dbReference type="AlphaFoldDB" id="A0A286GLY8"/>
<dbReference type="GO" id="GO:0003886">
    <property type="term" value="F:DNA (cytosine-5-)-methyltransferase activity"/>
    <property type="evidence" value="ECO:0007669"/>
    <property type="project" value="UniProtKB-EC"/>
</dbReference>
<keyword evidence="1 6" id="KW-0489">Methyltransferase</keyword>
<keyword evidence="10" id="KW-1185">Reference proteome</keyword>
<evidence type="ECO:0000256" key="5">
    <source>
        <dbReference type="ARBA" id="ARBA00047422"/>
    </source>
</evidence>
<dbReference type="GO" id="GO:0009307">
    <property type="term" value="P:DNA restriction-modification system"/>
    <property type="evidence" value="ECO:0007669"/>
    <property type="project" value="UniProtKB-KW"/>
</dbReference>
<dbReference type="GO" id="GO:0003677">
    <property type="term" value="F:DNA binding"/>
    <property type="evidence" value="ECO:0007669"/>
    <property type="project" value="TreeGrafter"/>
</dbReference>
<organism evidence="9 10">
    <name type="scientific">Caenispirillum bisanense</name>
    <dbReference type="NCBI Taxonomy" id="414052"/>
    <lineage>
        <taxon>Bacteria</taxon>
        <taxon>Pseudomonadati</taxon>
        <taxon>Pseudomonadota</taxon>
        <taxon>Alphaproteobacteria</taxon>
        <taxon>Rhodospirillales</taxon>
        <taxon>Novispirillaceae</taxon>
        <taxon>Caenispirillum</taxon>
    </lineage>
</organism>
<feature type="active site" evidence="6">
    <location>
        <position position="70"/>
    </location>
</feature>
<accession>A0A286GLY8</accession>
<dbReference type="InterPro" id="IPR050390">
    <property type="entry name" value="C5-Methyltransferase"/>
</dbReference>
<dbReference type="PANTHER" id="PTHR10629">
    <property type="entry name" value="CYTOSINE-SPECIFIC METHYLTRANSFERASE"/>
    <property type="match status" value="1"/>
</dbReference>
<dbReference type="GO" id="GO:0032259">
    <property type="term" value="P:methylation"/>
    <property type="evidence" value="ECO:0007669"/>
    <property type="project" value="UniProtKB-KW"/>
</dbReference>
<evidence type="ECO:0000256" key="7">
    <source>
        <dbReference type="RuleBase" id="RU000416"/>
    </source>
</evidence>
<reference evidence="10" key="1">
    <citation type="submission" date="2017-09" db="EMBL/GenBank/DDBJ databases">
        <authorList>
            <person name="Varghese N."/>
            <person name="Submissions S."/>
        </authorList>
    </citation>
    <scope>NUCLEOTIDE SEQUENCE [LARGE SCALE GENOMIC DNA]</scope>
    <source>
        <strain evidence="10">USBA 140</strain>
    </source>
</reference>
<dbReference type="InterPro" id="IPR018117">
    <property type="entry name" value="C5_DNA_meth_AS"/>
</dbReference>
<dbReference type="PRINTS" id="PR00105">
    <property type="entry name" value="C5METTRFRASE"/>
</dbReference>
<proteinExistence type="inferred from homology"/>
<dbReference type="GO" id="GO:0044027">
    <property type="term" value="P:negative regulation of gene expression via chromosomal CpG island methylation"/>
    <property type="evidence" value="ECO:0007669"/>
    <property type="project" value="TreeGrafter"/>
</dbReference>
<name>A0A286GLY8_9PROT</name>
<dbReference type="EMBL" id="OCNJ01000005">
    <property type="protein sequence ID" value="SOD96530.1"/>
    <property type="molecule type" value="Genomic_DNA"/>
</dbReference>
<dbReference type="InterPro" id="IPR029063">
    <property type="entry name" value="SAM-dependent_MTases_sf"/>
</dbReference>
<dbReference type="Pfam" id="PF00145">
    <property type="entry name" value="DNA_methylase"/>
    <property type="match status" value="1"/>
</dbReference>
<dbReference type="PROSITE" id="PS51679">
    <property type="entry name" value="SAM_MT_C5"/>
    <property type="match status" value="1"/>
</dbReference>